<evidence type="ECO:0000256" key="1">
    <source>
        <dbReference type="SAM" id="MobiDB-lite"/>
    </source>
</evidence>
<evidence type="ECO:0000313" key="2">
    <source>
        <dbReference type="EMBL" id="VVS97916.1"/>
    </source>
</evidence>
<gene>
    <name evidence="2" type="ORF">SPHINGO391_210012</name>
</gene>
<evidence type="ECO:0000313" key="3">
    <source>
        <dbReference type="Proteomes" id="UP000326857"/>
    </source>
</evidence>
<protein>
    <submittedName>
        <fullName evidence="2">Uncharacterized protein</fullName>
    </submittedName>
</protein>
<feature type="compositionally biased region" description="Basic and acidic residues" evidence="1">
    <location>
        <begin position="261"/>
        <end position="270"/>
    </location>
</feature>
<accession>A0A5E7XUJ8</accession>
<dbReference type="AlphaFoldDB" id="A0A5E7XUJ8"/>
<name>A0A5E7XUJ8_9SPHN</name>
<organism evidence="2 3">
    <name type="scientific">Sphingomonas aurantiaca</name>
    <dbReference type="NCBI Taxonomy" id="185949"/>
    <lineage>
        <taxon>Bacteria</taxon>
        <taxon>Pseudomonadati</taxon>
        <taxon>Pseudomonadota</taxon>
        <taxon>Alphaproteobacteria</taxon>
        <taxon>Sphingomonadales</taxon>
        <taxon>Sphingomonadaceae</taxon>
        <taxon>Sphingomonas</taxon>
    </lineage>
</organism>
<feature type="region of interest" description="Disordered" evidence="1">
    <location>
        <begin position="253"/>
        <end position="306"/>
    </location>
</feature>
<proteinExistence type="predicted"/>
<dbReference type="Proteomes" id="UP000326857">
    <property type="component" value="Unassembled WGS sequence"/>
</dbReference>
<dbReference type="EMBL" id="CABVLI010000014">
    <property type="protein sequence ID" value="VVS97916.1"/>
    <property type="molecule type" value="Genomic_DNA"/>
</dbReference>
<reference evidence="2 3" key="1">
    <citation type="submission" date="2019-09" db="EMBL/GenBank/DDBJ databases">
        <authorList>
            <person name="Dittami M. S."/>
        </authorList>
    </citation>
    <scope>NUCLEOTIDE SEQUENCE [LARGE SCALE GENOMIC DNA]</scope>
    <source>
        <strain evidence="2">SPHINGO391</strain>
    </source>
</reference>
<sequence length="306" mass="33481">MIDEAAETDERTVVLREQPPRVTLTIAPRRRPDWSSYPDLDEGSNDDRLVVAAAEFGGGAELLSHDTGPRLSAKDAGLTAHAPPASWLLPEQLTDERRKLTQTERDLKAALDRRPAVRISFPDALDGVVVHVSPTLPPLDPIVRGRLVERVLEGNPPHRLRVDPMRSLVFGGSFGSIGEYQIESYNEGYAAYRVAVASYFETLHEPIARIAQLPRIAFEVENVGQVSIMQLVVGISSPAYGLLAGDRDIESAAGSAALPDPPERPLDRQEQMMQSVAMHSMPSAATRRSNPVEMQWHDRPSFGGAG</sequence>